<dbReference type="InterPro" id="IPR011662">
    <property type="entry name" value="Secretin/TonB_short_N"/>
</dbReference>
<keyword evidence="2 8" id="KW-0813">Transport</keyword>
<dbReference type="SMART" id="SM00965">
    <property type="entry name" value="STN"/>
    <property type="match status" value="1"/>
</dbReference>
<feature type="domain" description="Secretin/TonB short N-terminal" evidence="9">
    <location>
        <begin position="299"/>
        <end position="347"/>
    </location>
</feature>
<dbReference type="Gene3D" id="3.30.1370.120">
    <property type="match status" value="1"/>
</dbReference>
<evidence type="ECO:0000256" key="7">
    <source>
        <dbReference type="RuleBase" id="RU004003"/>
    </source>
</evidence>
<comment type="caution">
    <text evidence="10">The sequence shown here is derived from an EMBL/GenBank/DDBJ whole genome shotgun (WGS) entry which is preliminary data.</text>
</comment>
<dbReference type="RefSeq" id="WP_055732937.1">
    <property type="nucleotide sequence ID" value="NZ_BMDY01000031.1"/>
</dbReference>
<accession>A0ABQ1I742</accession>
<evidence type="ECO:0000256" key="5">
    <source>
        <dbReference type="ARBA" id="ARBA00023136"/>
    </source>
</evidence>
<dbReference type="Pfam" id="PF07660">
    <property type="entry name" value="STN"/>
    <property type="match status" value="1"/>
</dbReference>
<evidence type="ECO:0000313" key="10">
    <source>
        <dbReference type="EMBL" id="GGB19636.1"/>
    </source>
</evidence>
<evidence type="ECO:0000256" key="2">
    <source>
        <dbReference type="ARBA" id="ARBA00022448"/>
    </source>
</evidence>
<dbReference type="InterPro" id="IPR013355">
    <property type="entry name" value="Pilus_4_PilQ"/>
</dbReference>
<evidence type="ECO:0000259" key="9">
    <source>
        <dbReference type="SMART" id="SM00965"/>
    </source>
</evidence>
<protein>
    <submittedName>
        <fullName evidence="10">Secretin</fullName>
    </submittedName>
</protein>
<evidence type="ECO:0000256" key="4">
    <source>
        <dbReference type="ARBA" id="ARBA00022927"/>
    </source>
</evidence>
<evidence type="ECO:0000256" key="1">
    <source>
        <dbReference type="ARBA" id="ARBA00004370"/>
    </source>
</evidence>
<dbReference type="NCBIfam" id="TIGR02515">
    <property type="entry name" value="IV_pilus_PilQ"/>
    <property type="match status" value="1"/>
</dbReference>
<evidence type="ECO:0000256" key="6">
    <source>
        <dbReference type="ARBA" id="ARBA00023237"/>
    </source>
</evidence>
<comment type="subcellular location">
    <subcellularLocation>
        <location evidence="8">Cell outer membrane</location>
    </subcellularLocation>
    <subcellularLocation>
        <location evidence="1">Membrane</location>
    </subcellularLocation>
</comment>
<dbReference type="InterPro" id="IPR038591">
    <property type="entry name" value="NolW-like_sf"/>
</dbReference>
<proteinExistence type="inferred from homology"/>
<dbReference type="Pfam" id="PF11741">
    <property type="entry name" value="AMIN"/>
    <property type="match status" value="2"/>
</dbReference>
<evidence type="ECO:0000313" key="11">
    <source>
        <dbReference type="Proteomes" id="UP000651977"/>
    </source>
</evidence>
<dbReference type="InterPro" id="IPR004846">
    <property type="entry name" value="T2SS/T3SS_dom"/>
</dbReference>
<dbReference type="PANTHER" id="PTHR30604:SF1">
    <property type="entry name" value="DNA UTILIZATION PROTEIN HOFQ"/>
    <property type="match status" value="1"/>
</dbReference>
<keyword evidence="5" id="KW-0472">Membrane</keyword>
<reference evidence="11" key="1">
    <citation type="journal article" date="2019" name="Int. J. Syst. Evol. Microbiol.">
        <title>The Global Catalogue of Microorganisms (GCM) 10K type strain sequencing project: providing services to taxonomists for standard genome sequencing and annotation.</title>
        <authorList>
            <consortium name="The Broad Institute Genomics Platform"/>
            <consortium name="The Broad Institute Genome Sequencing Center for Infectious Disease"/>
            <person name="Wu L."/>
            <person name="Ma J."/>
        </authorList>
    </citation>
    <scope>NUCLEOTIDE SEQUENCE [LARGE SCALE GENOMIC DNA]</scope>
    <source>
        <strain evidence="11">CGMCC 1.10131</strain>
    </source>
</reference>
<comment type="similarity">
    <text evidence="7">Belongs to the bacterial secretin family.</text>
</comment>
<dbReference type="Proteomes" id="UP000651977">
    <property type="component" value="Unassembled WGS sequence"/>
</dbReference>
<name>A0ABQ1I742_9ALTE</name>
<dbReference type="InterPro" id="IPR001775">
    <property type="entry name" value="GspD/PilQ"/>
</dbReference>
<dbReference type="Pfam" id="PF00263">
    <property type="entry name" value="Secretin"/>
    <property type="match status" value="1"/>
</dbReference>
<dbReference type="Gene3D" id="2.60.40.3470">
    <property type="match status" value="1"/>
</dbReference>
<dbReference type="InterPro" id="IPR021731">
    <property type="entry name" value="AMIN_dom"/>
</dbReference>
<dbReference type="PANTHER" id="PTHR30604">
    <property type="entry name" value="PROTEIN TRANSPORT PROTEIN HOFQ"/>
    <property type="match status" value="1"/>
</dbReference>
<evidence type="ECO:0000256" key="8">
    <source>
        <dbReference type="RuleBase" id="RU004004"/>
    </source>
</evidence>
<dbReference type="PRINTS" id="PR00811">
    <property type="entry name" value="BCTERIALGSPD"/>
</dbReference>
<keyword evidence="6" id="KW-0998">Cell outer membrane</keyword>
<keyword evidence="4" id="KW-0653">Protein transport</keyword>
<dbReference type="EMBL" id="BMDY01000031">
    <property type="protein sequence ID" value="GGB19636.1"/>
    <property type="molecule type" value="Genomic_DNA"/>
</dbReference>
<keyword evidence="11" id="KW-1185">Reference proteome</keyword>
<organism evidence="10 11">
    <name type="scientific">Agarivorans gilvus</name>
    <dbReference type="NCBI Taxonomy" id="680279"/>
    <lineage>
        <taxon>Bacteria</taxon>
        <taxon>Pseudomonadati</taxon>
        <taxon>Pseudomonadota</taxon>
        <taxon>Gammaproteobacteria</taxon>
        <taxon>Alteromonadales</taxon>
        <taxon>Alteromonadaceae</taxon>
        <taxon>Agarivorans</taxon>
    </lineage>
</organism>
<dbReference type="PRINTS" id="PR01032">
    <property type="entry name" value="PHAGEIV"/>
</dbReference>
<sequence>MKGKMLKGVYKSGLLLAGLFCCVTQVWAKAQLIQLNTNPMVKGAVEIELLFDGPIESVADHLEYSPNQLVIDVANASSALKVNPLPIDGGGVKQLQSLQTEAGLQLVLALERLVPYQVEQSAKRVLVKLGALPVAAATSSNTVDDAFNNASRVEHATINHIEGIDFRRGKAGSGQIMVDLNNSSIAADIKRRDNTLLVDFYNTDVSDENVYVMDVNDFATPVESVEVFKHDSRVQLKITINGTFDYRYDQSGELFLVEVKKLEAEEAAKVEYQGKPISLNFQDIPVRTVLQLIADFNELNLVTTDSVQGNITLRMDDVPWEQALDIILKVKGLDKRLDNNVLLIAPAAELAEQERQQLESAQQVADLAPLYSEYIQVNYAKASDLSNLLKSENTSMLSERGSVAVDERTNTLLIKDTEESLSNIKAMVEKLDIAVKQVVIEARMVTVSDDVSEELGIRWGVTNTGSVGNSTGITSGTLDGVDDVLAGNTPSLDDRLNVNLPVSDPAGSIAFQVAKLANGKILDLELSALEQENKGEVIASPRITTANQKAAYIEQGREIPYVESASSGATSVTFKKAVLSLRVTPQITPDGNVILDLVISQDSEGDAVLTPTGPAVAINKQEIGTQVLVRNGETIVLGGIYQQQNIDRVKKVPILGDVPGLGYLFRTKTESVNKNELLIFVTPRILVDSL</sequence>
<dbReference type="InterPro" id="IPR051808">
    <property type="entry name" value="Type_IV_pilus_biogenesis"/>
</dbReference>
<gene>
    <name evidence="10" type="primary">pilQ</name>
    <name evidence="10" type="ORF">GCM10007414_36320</name>
</gene>
<dbReference type="Pfam" id="PF03958">
    <property type="entry name" value="Secretin_N"/>
    <property type="match status" value="1"/>
</dbReference>
<dbReference type="InterPro" id="IPR005644">
    <property type="entry name" value="NolW-like"/>
</dbReference>
<dbReference type="Gene3D" id="3.30.1370.130">
    <property type="match status" value="1"/>
</dbReference>
<keyword evidence="3" id="KW-0732">Signal</keyword>
<evidence type="ECO:0000256" key="3">
    <source>
        <dbReference type="ARBA" id="ARBA00022729"/>
    </source>
</evidence>